<comment type="caution">
    <text evidence="1">The sequence shown here is derived from an EMBL/GenBank/DDBJ whole genome shotgun (WGS) entry which is preliminary data.</text>
</comment>
<keyword evidence="2" id="KW-1185">Reference proteome</keyword>
<evidence type="ECO:0000313" key="1">
    <source>
        <dbReference type="EMBL" id="KAI5447293.1"/>
    </source>
</evidence>
<name>A0A9D5BP64_PEA</name>
<organism evidence="1 2">
    <name type="scientific">Pisum sativum</name>
    <name type="common">Garden pea</name>
    <name type="synonym">Lathyrus oleraceus</name>
    <dbReference type="NCBI Taxonomy" id="3888"/>
    <lineage>
        <taxon>Eukaryota</taxon>
        <taxon>Viridiplantae</taxon>
        <taxon>Streptophyta</taxon>
        <taxon>Embryophyta</taxon>
        <taxon>Tracheophyta</taxon>
        <taxon>Spermatophyta</taxon>
        <taxon>Magnoliopsida</taxon>
        <taxon>eudicotyledons</taxon>
        <taxon>Gunneridae</taxon>
        <taxon>Pentapetalae</taxon>
        <taxon>rosids</taxon>
        <taxon>fabids</taxon>
        <taxon>Fabales</taxon>
        <taxon>Fabaceae</taxon>
        <taxon>Papilionoideae</taxon>
        <taxon>50 kb inversion clade</taxon>
        <taxon>NPAAA clade</taxon>
        <taxon>Hologalegina</taxon>
        <taxon>IRL clade</taxon>
        <taxon>Fabeae</taxon>
        <taxon>Lathyrus</taxon>
    </lineage>
</organism>
<evidence type="ECO:0000313" key="2">
    <source>
        <dbReference type="Proteomes" id="UP001058974"/>
    </source>
</evidence>
<reference evidence="1 2" key="1">
    <citation type="journal article" date="2022" name="Nat. Genet.">
        <title>Improved pea reference genome and pan-genome highlight genomic features and evolutionary characteristics.</title>
        <authorList>
            <person name="Yang T."/>
            <person name="Liu R."/>
            <person name="Luo Y."/>
            <person name="Hu S."/>
            <person name="Wang D."/>
            <person name="Wang C."/>
            <person name="Pandey M.K."/>
            <person name="Ge S."/>
            <person name="Xu Q."/>
            <person name="Li N."/>
            <person name="Li G."/>
            <person name="Huang Y."/>
            <person name="Saxena R.K."/>
            <person name="Ji Y."/>
            <person name="Li M."/>
            <person name="Yan X."/>
            <person name="He Y."/>
            <person name="Liu Y."/>
            <person name="Wang X."/>
            <person name="Xiang C."/>
            <person name="Varshney R.K."/>
            <person name="Ding H."/>
            <person name="Gao S."/>
            <person name="Zong X."/>
        </authorList>
    </citation>
    <scope>NUCLEOTIDE SEQUENCE [LARGE SCALE GENOMIC DNA]</scope>
    <source>
        <strain evidence="1 2">cv. Zhongwan 6</strain>
    </source>
</reference>
<accession>A0A9D5BP64</accession>
<gene>
    <name evidence="1" type="ORF">KIW84_014953</name>
</gene>
<dbReference type="Gramene" id="Psat01G0495300-T1">
    <property type="protein sequence ID" value="KAI5447293.1"/>
    <property type="gene ID" value="KIW84_014953"/>
</dbReference>
<proteinExistence type="predicted"/>
<dbReference type="AlphaFoldDB" id="A0A9D5BP64"/>
<dbReference type="EMBL" id="JAMSHJ010000001">
    <property type="protein sequence ID" value="KAI5447293.1"/>
    <property type="molecule type" value="Genomic_DNA"/>
</dbReference>
<sequence length="125" mass="14688">MRYRRSDQVEMAKAISTTISHSNKIKNIHSKLRIWERILLGYVNHRRPTNSPDYINIDHQYVLHFVAANKKVDLLGLLFWFLRDTVKESRNGSRKMNSWIPYGRLISDILMESKLIDSLADAENC</sequence>
<protein>
    <submittedName>
        <fullName evidence="1">Uncharacterized protein</fullName>
    </submittedName>
</protein>
<dbReference type="Proteomes" id="UP001058974">
    <property type="component" value="Chromosome 1"/>
</dbReference>